<dbReference type="AlphaFoldDB" id="A0AAU8QFE4"/>
<dbReference type="Pfam" id="PF01022">
    <property type="entry name" value="HTH_5"/>
    <property type="match status" value="1"/>
</dbReference>
<dbReference type="PROSITE" id="PS50987">
    <property type="entry name" value="HTH_ARSR_2"/>
    <property type="match status" value="1"/>
</dbReference>
<dbReference type="Proteomes" id="UP000006465">
    <property type="component" value="Chromosome"/>
</dbReference>
<dbReference type="PANTHER" id="PTHR43132:SF8">
    <property type="entry name" value="HTH-TYPE TRANSCRIPTIONAL REGULATOR KMTR"/>
    <property type="match status" value="1"/>
</dbReference>
<feature type="domain" description="HTH arsR-type" evidence="5">
    <location>
        <begin position="12"/>
        <end position="106"/>
    </location>
</feature>
<dbReference type="InterPro" id="IPR011991">
    <property type="entry name" value="ArsR-like_HTH"/>
</dbReference>
<evidence type="ECO:0000256" key="1">
    <source>
        <dbReference type="ARBA" id="ARBA00023015"/>
    </source>
</evidence>
<organism evidence="6 7">
    <name type="scientific">Corynebacterium pseudotuberculosis 258</name>
    <dbReference type="NCBI Taxonomy" id="1168865"/>
    <lineage>
        <taxon>Bacteria</taxon>
        <taxon>Bacillati</taxon>
        <taxon>Actinomycetota</taxon>
        <taxon>Actinomycetes</taxon>
        <taxon>Mycobacteriales</taxon>
        <taxon>Corynebacteriaceae</taxon>
        <taxon>Corynebacterium</taxon>
    </lineage>
</organism>
<dbReference type="NCBIfam" id="NF033788">
    <property type="entry name" value="HTH_metalloreg"/>
    <property type="match status" value="1"/>
</dbReference>
<keyword evidence="1" id="KW-0805">Transcription regulation</keyword>
<evidence type="ECO:0000259" key="5">
    <source>
        <dbReference type="PROSITE" id="PS50987"/>
    </source>
</evidence>
<dbReference type="PANTHER" id="PTHR43132">
    <property type="entry name" value="ARSENICAL RESISTANCE OPERON REPRESSOR ARSR-RELATED"/>
    <property type="match status" value="1"/>
</dbReference>
<dbReference type="PRINTS" id="PR00778">
    <property type="entry name" value="HTHARSR"/>
</dbReference>
<dbReference type="EMBL" id="CP003540">
    <property type="protein sequence ID" value="AFK17319.1"/>
    <property type="molecule type" value="Genomic_DNA"/>
</dbReference>
<dbReference type="GO" id="GO:0003700">
    <property type="term" value="F:DNA-binding transcription factor activity"/>
    <property type="evidence" value="ECO:0007669"/>
    <property type="project" value="InterPro"/>
</dbReference>
<protein>
    <submittedName>
        <fullName evidence="6">Metalloregulator ArsR/SmtB family transcription factor</fullName>
    </submittedName>
</protein>
<keyword evidence="2" id="KW-0238">DNA-binding</keyword>
<evidence type="ECO:0000313" key="6">
    <source>
        <dbReference type="EMBL" id="AFK17319.1"/>
    </source>
</evidence>
<dbReference type="GO" id="GO:0003677">
    <property type="term" value="F:DNA binding"/>
    <property type="evidence" value="ECO:0007669"/>
    <property type="project" value="UniProtKB-KW"/>
</dbReference>
<dbReference type="KEGG" id="coe:CP258_08690"/>
<dbReference type="Gene3D" id="1.10.10.10">
    <property type="entry name" value="Winged helix-like DNA-binding domain superfamily/Winged helix DNA-binding domain"/>
    <property type="match status" value="1"/>
</dbReference>
<dbReference type="InterPro" id="IPR036390">
    <property type="entry name" value="WH_DNA-bd_sf"/>
</dbReference>
<keyword evidence="3" id="KW-0804">Transcription</keyword>
<dbReference type="InterPro" id="IPR051011">
    <property type="entry name" value="Metal_resp_trans_reg"/>
</dbReference>
<gene>
    <name evidence="6" type="ORF">CP258_08690</name>
</gene>
<accession>A0AAU8QFE4</accession>
<dbReference type="InterPro" id="IPR001845">
    <property type="entry name" value="HTH_ArsR_DNA-bd_dom"/>
</dbReference>
<evidence type="ECO:0000256" key="3">
    <source>
        <dbReference type="ARBA" id="ARBA00023163"/>
    </source>
</evidence>
<dbReference type="SMART" id="SM00418">
    <property type="entry name" value="HTH_ARSR"/>
    <property type="match status" value="1"/>
</dbReference>
<sequence>MSEDTKKCAFNQESHYANFAAEVFTLLSDATRVRIILALRDAEKSVNELAEEIGKSPTTTSQHLAKLRWGKIVEARQDGNRVFYRLIDAHARELVTLAVFHAQRCVVNTAPAHHRNSDGSITADATPPGALR</sequence>
<feature type="region of interest" description="Disordered" evidence="4">
    <location>
        <begin position="112"/>
        <end position="132"/>
    </location>
</feature>
<dbReference type="SUPFAM" id="SSF46785">
    <property type="entry name" value="Winged helix' DNA-binding domain"/>
    <property type="match status" value="1"/>
</dbReference>
<dbReference type="CDD" id="cd00090">
    <property type="entry name" value="HTH_ARSR"/>
    <property type="match status" value="1"/>
</dbReference>
<name>A0AAU8QFE4_CORPS</name>
<dbReference type="RefSeq" id="WP_014523568.1">
    <property type="nucleotide sequence ID" value="NC_017945.3"/>
</dbReference>
<evidence type="ECO:0000256" key="2">
    <source>
        <dbReference type="ARBA" id="ARBA00023125"/>
    </source>
</evidence>
<evidence type="ECO:0000313" key="7">
    <source>
        <dbReference type="Proteomes" id="UP000006465"/>
    </source>
</evidence>
<dbReference type="InterPro" id="IPR036388">
    <property type="entry name" value="WH-like_DNA-bd_sf"/>
</dbReference>
<reference evidence="6 7" key="1">
    <citation type="journal article" date="2013" name="J. Biotechnol.">
        <title>Genome sequence of Corynebacterium pseudotuberculosis biovar equi strain 258 and prediction of antigenic targets to improve biotechnological vaccine production.</title>
        <authorList>
            <person name="Soares S.C."/>
            <person name="Trost E."/>
            <person name="Ramos R.T."/>
            <person name="Carneiro A.R."/>
            <person name="Santos A.R."/>
            <person name="Pinto A.C."/>
            <person name="Barbosa E."/>
            <person name="Aburjaile F."/>
            <person name="Ali A."/>
            <person name="Diniz C.A."/>
            <person name="Hassan S.S."/>
            <person name="Fiaux K."/>
            <person name="Guimaraes L.C."/>
            <person name="Bakhtiar S.M."/>
            <person name="Pereira U."/>
            <person name="Almeida S.S."/>
            <person name="Abreu V.A."/>
            <person name="Rocha F.S."/>
            <person name="Dorella F.A."/>
            <person name="Miyoshi A."/>
            <person name="Silva A."/>
            <person name="Azevedo V."/>
            <person name="Tauch A."/>
        </authorList>
    </citation>
    <scope>NUCLEOTIDE SEQUENCE [LARGE SCALE GENOMIC DNA]</scope>
    <source>
        <strain evidence="6 7">258</strain>
    </source>
</reference>
<evidence type="ECO:0000256" key="4">
    <source>
        <dbReference type="SAM" id="MobiDB-lite"/>
    </source>
</evidence>
<proteinExistence type="predicted"/>